<evidence type="ECO:0000256" key="1">
    <source>
        <dbReference type="SAM" id="Phobius"/>
    </source>
</evidence>
<comment type="caution">
    <text evidence="2">The sequence shown here is derived from an EMBL/GenBank/DDBJ whole genome shotgun (WGS) entry which is preliminary data.</text>
</comment>
<accession>A0A7W6GBG4</accession>
<protein>
    <submittedName>
        <fullName evidence="2">Uncharacterized protein</fullName>
    </submittedName>
</protein>
<feature type="transmembrane region" description="Helical" evidence="1">
    <location>
        <begin position="6"/>
        <end position="34"/>
    </location>
</feature>
<evidence type="ECO:0000313" key="3">
    <source>
        <dbReference type="Proteomes" id="UP000582090"/>
    </source>
</evidence>
<proteinExistence type="predicted"/>
<dbReference type="EMBL" id="JACIDW010000002">
    <property type="protein sequence ID" value="MBB3963596.1"/>
    <property type="molecule type" value="Genomic_DNA"/>
</dbReference>
<keyword evidence="3" id="KW-1185">Reference proteome</keyword>
<dbReference type="Proteomes" id="UP000582090">
    <property type="component" value="Unassembled WGS sequence"/>
</dbReference>
<sequence length="128" mass="13728">MKFFGIILILFGLPLSFIPIIGIPMIIIGFIMILSSIGSSNADKTAQALAKQMTTVRQQPAPVPANNAEAERWAALAKYDDDVRGAVEALEPLGSAAIDKLSATYLALNDKTKLPRIVADIQAEFGRS</sequence>
<keyword evidence="1" id="KW-0472">Membrane</keyword>
<reference evidence="2 3" key="1">
    <citation type="submission" date="2020-08" db="EMBL/GenBank/DDBJ databases">
        <title>Genomic Encyclopedia of Type Strains, Phase IV (KMG-IV): sequencing the most valuable type-strain genomes for metagenomic binning, comparative biology and taxonomic classification.</title>
        <authorList>
            <person name="Goeker M."/>
        </authorList>
    </citation>
    <scope>NUCLEOTIDE SEQUENCE [LARGE SCALE GENOMIC DNA]</scope>
    <source>
        <strain evidence="2 3">DSM 26575</strain>
    </source>
</reference>
<dbReference type="AlphaFoldDB" id="A0A7W6GBG4"/>
<evidence type="ECO:0000313" key="2">
    <source>
        <dbReference type="EMBL" id="MBB3963596.1"/>
    </source>
</evidence>
<keyword evidence="1" id="KW-0812">Transmembrane</keyword>
<gene>
    <name evidence="2" type="ORF">GGQ67_001221</name>
</gene>
<keyword evidence="1" id="KW-1133">Transmembrane helix</keyword>
<name>A0A7W6GBG4_9HYPH</name>
<dbReference type="RefSeq" id="WP_183899289.1">
    <property type="nucleotide sequence ID" value="NZ_JACIDW010000002.1"/>
</dbReference>
<organism evidence="2 3">
    <name type="scientific">Rhizobium metallidurans</name>
    <dbReference type="NCBI Taxonomy" id="1265931"/>
    <lineage>
        <taxon>Bacteria</taxon>
        <taxon>Pseudomonadati</taxon>
        <taxon>Pseudomonadota</taxon>
        <taxon>Alphaproteobacteria</taxon>
        <taxon>Hyphomicrobiales</taxon>
        <taxon>Rhizobiaceae</taxon>
        <taxon>Rhizobium/Agrobacterium group</taxon>
        <taxon>Rhizobium</taxon>
    </lineage>
</organism>